<dbReference type="InterPro" id="IPR036388">
    <property type="entry name" value="WH-like_DNA-bd_sf"/>
</dbReference>
<dbReference type="SMART" id="SM00049">
    <property type="entry name" value="DEP"/>
    <property type="match status" value="1"/>
</dbReference>
<dbReference type="GO" id="GO:0035556">
    <property type="term" value="P:intracellular signal transduction"/>
    <property type="evidence" value="ECO:0007669"/>
    <property type="project" value="InterPro"/>
</dbReference>
<dbReference type="Pfam" id="PF00610">
    <property type="entry name" value="DEP"/>
    <property type="match status" value="1"/>
</dbReference>
<name>A0A814LGY4_ADIRI</name>
<dbReference type="EMBL" id="CAJNOJ010000083">
    <property type="protein sequence ID" value="CAF1063188.1"/>
    <property type="molecule type" value="Genomic_DNA"/>
</dbReference>
<dbReference type="Proteomes" id="UP000663852">
    <property type="component" value="Unassembled WGS sequence"/>
</dbReference>
<proteinExistence type="predicted"/>
<gene>
    <name evidence="2" type="ORF">EDS130_LOCUS18027</name>
    <name evidence="3" type="ORF">XAT740_LOCUS27969</name>
</gene>
<evidence type="ECO:0000313" key="2">
    <source>
        <dbReference type="EMBL" id="CAF1063188.1"/>
    </source>
</evidence>
<protein>
    <recommendedName>
        <fullName evidence="1">DEP domain-containing protein</fullName>
    </recommendedName>
</protein>
<dbReference type="OrthoDB" id="524326at2759"/>
<organism evidence="2 5">
    <name type="scientific">Adineta ricciae</name>
    <name type="common">Rotifer</name>
    <dbReference type="NCBI Taxonomy" id="249248"/>
    <lineage>
        <taxon>Eukaryota</taxon>
        <taxon>Metazoa</taxon>
        <taxon>Spiralia</taxon>
        <taxon>Gnathifera</taxon>
        <taxon>Rotifera</taxon>
        <taxon>Eurotatoria</taxon>
        <taxon>Bdelloidea</taxon>
        <taxon>Adinetida</taxon>
        <taxon>Adinetidae</taxon>
        <taxon>Adineta</taxon>
    </lineage>
</organism>
<feature type="domain" description="DEP" evidence="1">
    <location>
        <begin position="71"/>
        <end position="164"/>
    </location>
</feature>
<evidence type="ECO:0000259" key="1">
    <source>
        <dbReference type="SMART" id="SM00049"/>
    </source>
</evidence>
<reference evidence="2" key="1">
    <citation type="submission" date="2021-02" db="EMBL/GenBank/DDBJ databases">
        <authorList>
            <person name="Nowell W R."/>
        </authorList>
    </citation>
    <scope>NUCLEOTIDE SEQUENCE</scope>
</reference>
<keyword evidence="4" id="KW-1185">Reference proteome</keyword>
<dbReference type="EMBL" id="CAJNOR010002364">
    <property type="protein sequence ID" value="CAF1283945.1"/>
    <property type="molecule type" value="Genomic_DNA"/>
</dbReference>
<sequence length="222" mass="25567">MNENNWRPRMFNELTGLDNERSNRASLSFHSFAFARNQINQFNTISIIMYEKPRTTQFRATKMWNNLVQNFRSSIKLKKKRHFFKTYQNCFSSSDAITCMLEILQQQASGSESSSSVTRTQAMTILQSLYNAKIFSDIKEDSSRTGANDPKQFLDNNKIFKLLPQTEENILPTVTTFDDTKSLGTPANNETKASFSPSSVLELMYAFARQKRKQSSMSLFKP</sequence>
<accession>A0A814LGY4</accession>
<dbReference type="SUPFAM" id="SSF46785">
    <property type="entry name" value="Winged helix' DNA-binding domain"/>
    <property type="match status" value="1"/>
</dbReference>
<dbReference type="Gene3D" id="1.10.10.10">
    <property type="entry name" value="Winged helix-like DNA-binding domain superfamily/Winged helix DNA-binding domain"/>
    <property type="match status" value="1"/>
</dbReference>
<comment type="caution">
    <text evidence="2">The sequence shown here is derived from an EMBL/GenBank/DDBJ whole genome shotgun (WGS) entry which is preliminary data.</text>
</comment>
<dbReference type="AlphaFoldDB" id="A0A814LGY4"/>
<evidence type="ECO:0000313" key="5">
    <source>
        <dbReference type="Proteomes" id="UP000663852"/>
    </source>
</evidence>
<dbReference type="InterPro" id="IPR000591">
    <property type="entry name" value="DEP_dom"/>
</dbReference>
<dbReference type="PANTHER" id="PTHR16206:SF4">
    <property type="entry name" value="PROTEIN LET-99"/>
    <property type="match status" value="1"/>
</dbReference>
<evidence type="ECO:0000313" key="4">
    <source>
        <dbReference type="Proteomes" id="UP000663828"/>
    </source>
</evidence>
<dbReference type="PANTHER" id="PTHR16206">
    <property type="entry name" value="DEP DOMAIN-CONTAINING"/>
    <property type="match status" value="1"/>
</dbReference>
<dbReference type="InterPro" id="IPR036390">
    <property type="entry name" value="WH_DNA-bd_sf"/>
</dbReference>
<evidence type="ECO:0000313" key="3">
    <source>
        <dbReference type="EMBL" id="CAF1283945.1"/>
    </source>
</evidence>
<dbReference type="Proteomes" id="UP000663828">
    <property type="component" value="Unassembled WGS sequence"/>
</dbReference>